<evidence type="ECO:0000313" key="2">
    <source>
        <dbReference type="Proteomes" id="UP001530400"/>
    </source>
</evidence>
<protein>
    <recommendedName>
        <fullName evidence="3">Site-specific DNA-methyltransferase (adenine-specific)</fullName>
    </recommendedName>
</protein>
<name>A0ABD3NSS0_9STRA</name>
<dbReference type="AlphaFoldDB" id="A0ABD3NSS0"/>
<accession>A0ABD3NSS0</accession>
<sequence length="749" mass="82242">MGEVIKLLLTVSGGLEDLVERQVDRHFSYVLLNKAWSKRTSGSQLYLDLRHDGSGDVADIIADAISTLDYVEYVYILLESFSIPDVGDGQNAERQTSDVLNLIHEASSRIAKPSIDFCTKICDLVHDQAENVDVGLGSLSGIFLPAPHVLGFDKSAHCANENCSSFAVNTIYTRKEVAKAVVDKVTTFIQQYDSNYIESEGLWIDAGSGDGSLMENLPQHRSIGVDTDPTSENVQCMDFLKVTRQWLHEKSPHSDVYVITNPPFSVASRGDYTPIVSFINHSFDAVGAKFVAVICPSKFARERIWMSLGLTEKAHLWARFLLPQDSFYEPATGKSVHIHSFCLLFGNQTMPSLSENLHEAAALKSGCYISAKRDKGSYRDISTAELTSSIVSGLRKTDVELVAEKQAKYMLNAKLLESSFELWWQVNPTKPCSSLNSNSAKILNHSMGWISLSVKPAVALAMSSLTMTDNSNTEHGCIAVNLMSGEGTIELEASRAIDAPIFMISGDLRYDSVLKTSQRISALKASGSCNPLIDLVVWDAQNLPLRKGCADAVLGDLPIQGTAKKAHQQPTVGKAGDATAGPSSTLKYSSVLSESCRILQPKGRAAFISVDYRSLGGACKKFNWSCLNHGASINLGGLNAKLFSMERNEASTKDLCLTVPPGWNDYSPWLFDLARKAFEQANADCLERKTTNPVTRVELLNTFTHPGGQYTRECYRFTFHDEVRNAGAKLLEKEIRRVVSENLLEGMSL</sequence>
<dbReference type="PANTHER" id="PTHR14911">
    <property type="entry name" value="THUMP DOMAIN-CONTAINING"/>
    <property type="match status" value="1"/>
</dbReference>
<comment type="caution">
    <text evidence="1">The sequence shown here is derived from an EMBL/GenBank/DDBJ whole genome shotgun (WGS) entry which is preliminary data.</text>
</comment>
<keyword evidence="2" id="KW-1185">Reference proteome</keyword>
<evidence type="ECO:0000313" key="1">
    <source>
        <dbReference type="EMBL" id="KAL3778297.1"/>
    </source>
</evidence>
<dbReference type="InterPro" id="IPR029063">
    <property type="entry name" value="SAM-dependent_MTases_sf"/>
</dbReference>
<gene>
    <name evidence="1" type="ORF">ACHAWO_003325</name>
</gene>
<evidence type="ECO:0008006" key="3">
    <source>
        <dbReference type="Google" id="ProtNLM"/>
    </source>
</evidence>
<dbReference type="EMBL" id="JALLPJ020000993">
    <property type="protein sequence ID" value="KAL3778297.1"/>
    <property type="molecule type" value="Genomic_DNA"/>
</dbReference>
<proteinExistence type="predicted"/>
<organism evidence="1 2">
    <name type="scientific">Cyclotella atomus</name>
    <dbReference type="NCBI Taxonomy" id="382360"/>
    <lineage>
        <taxon>Eukaryota</taxon>
        <taxon>Sar</taxon>
        <taxon>Stramenopiles</taxon>
        <taxon>Ochrophyta</taxon>
        <taxon>Bacillariophyta</taxon>
        <taxon>Coscinodiscophyceae</taxon>
        <taxon>Thalassiosirophycidae</taxon>
        <taxon>Stephanodiscales</taxon>
        <taxon>Stephanodiscaceae</taxon>
        <taxon>Cyclotella</taxon>
    </lineage>
</organism>
<dbReference type="SUPFAM" id="SSF53335">
    <property type="entry name" value="S-adenosyl-L-methionine-dependent methyltransferases"/>
    <property type="match status" value="2"/>
</dbReference>
<dbReference type="Proteomes" id="UP001530400">
    <property type="component" value="Unassembled WGS sequence"/>
</dbReference>
<dbReference type="PANTHER" id="PTHR14911:SF13">
    <property type="entry name" value="TRNA (GUANINE(6)-N2)-METHYLTRANSFERASE THUMP3"/>
    <property type="match status" value="1"/>
</dbReference>
<dbReference type="Gene3D" id="3.40.50.150">
    <property type="entry name" value="Vaccinia Virus protein VP39"/>
    <property type="match status" value="1"/>
</dbReference>
<reference evidence="1 2" key="1">
    <citation type="submission" date="2024-10" db="EMBL/GenBank/DDBJ databases">
        <title>Updated reference genomes for cyclostephanoid diatoms.</title>
        <authorList>
            <person name="Roberts W.R."/>
            <person name="Alverson A.J."/>
        </authorList>
    </citation>
    <scope>NUCLEOTIDE SEQUENCE [LARGE SCALE GENOMIC DNA]</scope>
    <source>
        <strain evidence="1 2">AJA010-31</strain>
    </source>
</reference>